<dbReference type="SUPFAM" id="SSF103473">
    <property type="entry name" value="MFS general substrate transporter"/>
    <property type="match status" value="1"/>
</dbReference>
<evidence type="ECO:0000313" key="8">
    <source>
        <dbReference type="Proteomes" id="UP000644147"/>
    </source>
</evidence>
<evidence type="ECO:0000256" key="5">
    <source>
        <dbReference type="SAM" id="Phobius"/>
    </source>
</evidence>
<organism evidence="7 8">
    <name type="scientific">Adhaeribacter terrigena</name>
    <dbReference type="NCBI Taxonomy" id="2793070"/>
    <lineage>
        <taxon>Bacteria</taxon>
        <taxon>Pseudomonadati</taxon>
        <taxon>Bacteroidota</taxon>
        <taxon>Cytophagia</taxon>
        <taxon>Cytophagales</taxon>
        <taxon>Hymenobacteraceae</taxon>
        <taxon>Adhaeribacter</taxon>
    </lineage>
</organism>
<feature type="transmembrane region" description="Helical" evidence="5">
    <location>
        <begin position="72"/>
        <end position="90"/>
    </location>
</feature>
<feature type="transmembrane region" description="Helical" evidence="5">
    <location>
        <begin position="96"/>
        <end position="115"/>
    </location>
</feature>
<dbReference type="InterPro" id="IPR020846">
    <property type="entry name" value="MFS_dom"/>
</dbReference>
<comment type="caution">
    <text evidence="7">The sequence shown here is derived from an EMBL/GenBank/DDBJ whole genome shotgun (WGS) entry which is preliminary data.</text>
</comment>
<comment type="subcellular location">
    <subcellularLocation>
        <location evidence="1">Membrane</location>
        <topology evidence="1">Multi-pass membrane protein</topology>
    </subcellularLocation>
</comment>
<name>A0ABS1C0U2_9BACT</name>
<dbReference type="PROSITE" id="PS50850">
    <property type="entry name" value="MFS"/>
    <property type="match status" value="1"/>
</dbReference>
<feature type="transmembrane region" description="Helical" evidence="5">
    <location>
        <begin position="266"/>
        <end position="284"/>
    </location>
</feature>
<accession>A0ABS1C0U2</accession>
<keyword evidence="8" id="KW-1185">Reference proteome</keyword>
<dbReference type="CDD" id="cd17393">
    <property type="entry name" value="MFS_MosC_like"/>
    <property type="match status" value="1"/>
</dbReference>
<keyword evidence="4 5" id="KW-0472">Membrane</keyword>
<gene>
    <name evidence="7" type="ORF">I5M27_07295</name>
</gene>
<reference evidence="7 8" key="1">
    <citation type="submission" date="2020-12" db="EMBL/GenBank/DDBJ databases">
        <title>Bacterial novel species Adhaeribacter sp. BT258 isolated from soil.</title>
        <authorList>
            <person name="Jung H.-Y."/>
        </authorList>
    </citation>
    <scope>NUCLEOTIDE SEQUENCE [LARGE SCALE GENOMIC DNA]</scope>
    <source>
        <strain evidence="7 8">BT258</strain>
    </source>
</reference>
<dbReference type="RefSeq" id="WP_200505545.1">
    <property type="nucleotide sequence ID" value="NZ_JAEHFX010000003.1"/>
</dbReference>
<evidence type="ECO:0000256" key="3">
    <source>
        <dbReference type="ARBA" id="ARBA00022989"/>
    </source>
</evidence>
<evidence type="ECO:0000313" key="7">
    <source>
        <dbReference type="EMBL" id="MBK0402786.1"/>
    </source>
</evidence>
<evidence type="ECO:0000256" key="1">
    <source>
        <dbReference type="ARBA" id="ARBA00004141"/>
    </source>
</evidence>
<dbReference type="Gene3D" id="1.20.1250.20">
    <property type="entry name" value="MFS general substrate transporter like domains"/>
    <property type="match status" value="2"/>
</dbReference>
<dbReference type="PANTHER" id="PTHR23514:SF13">
    <property type="entry name" value="INNER MEMBRANE PROTEIN YBJJ"/>
    <property type="match status" value="1"/>
</dbReference>
<feature type="transmembrane region" description="Helical" evidence="5">
    <location>
        <begin position="324"/>
        <end position="347"/>
    </location>
</feature>
<feature type="transmembrane region" description="Helical" evidence="5">
    <location>
        <begin position="353"/>
        <end position="373"/>
    </location>
</feature>
<proteinExistence type="predicted"/>
<dbReference type="EMBL" id="JAEHFX010000003">
    <property type="protein sequence ID" value="MBK0402786.1"/>
    <property type="molecule type" value="Genomic_DNA"/>
</dbReference>
<dbReference type="Proteomes" id="UP000644147">
    <property type="component" value="Unassembled WGS sequence"/>
</dbReference>
<dbReference type="InterPro" id="IPR036259">
    <property type="entry name" value="MFS_trans_sf"/>
</dbReference>
<dbReference type="PANTHER" id="PTHR23514">
    <property type="entry name" value="BYPASS OF STOP CODON PROTEIN 6"/>
    <property type="match status" value="1"/>
</dbReference>
<evidence type="ECO:0000256" key="4">
    <source>
        <dbReference type="ARBA" id="ARBA00023136"/>
    </source>
</evidence>
<keyword evidence="3 5" id="KW-1133">Transmembrane helix</keyword>
<sequence>MPSLRPQRLALSTFFFLAGFSFSSWTSRIPTIAAALDLNEAELGSILFAMPVASMAGLPLSSWLVTRFETRIPLTVGFILNALCLSLIAFADSATLLVIALVLYALCTRVLNIAINTQSINLQNLYGRKINGSFHGLWSTGGIVGVGFTTLLVSLKVTIVPHLLMVTGITTLAAIIAYRYLLRNDRATSGNKLTFKKPEPFILYLGLLAFFAMVCEGGMFDWSGIYFQQVIKEEIFTAGYLTFMVFMATSRFISDRIIDKIGMANAYVMSALLIFSGILLAILFPSFWPAMIGFSLVGFGTAAVIPLTYTLAGTSKTYSPGMAVSLIATFGIVGMLLGPPMIGYLAHAFNLKISFIAFAVSGIMLIPISRLFFQLKE</sequence>
<protein>
    <submittedName>
        <fullName evidence="7">MFS transporter</fullName>
    </submittedName>
</protein>
<feature type="transmembrane region" description="Helical" evidence="5">
    <location>
        <begin position="201"/>
        <end position="220"/>
    </location>
</feature>
<feature type="transmembrane region" description="Helical" evidence="5">
    <location>
        <begin position="290"/>
        <end position="312"/>
    </location>
</feature>
<keyword evidence="2 5" id="KW-0812">Transmembrane</keyword>
<feature type="transmembrane region" description="Helical" evidence="5">
    <location>
        <begin position="45"/>
        <end position="65"/>
    </location>
</feature>
<dbReference type="Pfam" id="PF07690">
    <property type="entry name" value="MFS_1"/>
    <property type="match status" value="1"/>
</dbReference>
<dbReference type="InterPro" id="IPR011701">
    <property type="entry name" value="MFS"/>
</dbReference>
<evidence type="ECO:0000259" key="6">
    <source>
        <dbReference type="PROSITE" id="PS50850"/>
    </source>
</evidence>
<evidence type="ECO:0000256" key="2">
    <source>
        <dbReference type="ARBA" id="ARBA00022692"/>
    </source>
</evidence>
<feature type="transmembrane region" description="Helical" evidence="5">
    <location>
        <begin position="235"/>
        <end position="254"/>
    </location>
</feature>
<feature type="transmembrane region" description="Helical" evidence="5">
    <location>
        <begin position="159"/>
        <end position="181"/>
    </location>
</feature>
<dbReference type="InterPro" id="IPR051788">
    <property type="entry name" value="MFS_Transporter"/>
</dbReference>
<feature type="domain" description="Major facilitator superfamily (MFS) profile" evidence="6">
    <location>
        <begin position="142"/>
        <end position="377"/>
    </location>
</feature>
<feature type="transmembrane region" description="Helical" evidence="5">
    <location>
        <begin position="136"/>
        <end position="153"/>
    </location>
</feature>